<proteinExistence type="predicted"/>
<gene>
    <name evidence="1" type="ORF">SLEP1_g54411</name>
</gene>
<dbReference type="Proteomes" id="UP001054252">
    <property type="component" value="Unassembled WGS sequence"/>
</dbReference>
<name>A0AAV5MCJ2_9ROSI</name>
<evidence type="ECO:0000313" key="2">
    <source>
        <dbReference type="Proteomes" id="UP001054252"/>
    </source>
</evidence>
<dbReference type="AlphaFoldDB" id="A0AAV5MCJ2"/>
<evidence type="ECO:0000313" key="1">
    <source>
        <dbReference type="EMBL" id="GKV47510.1"/>
    </source>
</evidence>
<dbReference type="EMBL" id="BPVZ01000229">
    <property type="protein sequence ID" value="GKV47510.1"/>
    <property type="molecule type" value="Genomic_DNA"/>
</dbReference>
<accession>A0AAV5MCJ2</accession>
<sequence length="45" mass="5219">MIGGLHTRLSTAFLLVFWLALPILALHNLPHYKKRFMILQKSEIS</sequence>
<organism evidence="1 2">
    <name type="scientific">Rubroshorea leprosula</name>
    <dbReference type="NCBI Taxonomy" id="152421"/>
    <lineage>
        <taxon>Eukaryota</taxon>
        <taxon>Viridiplantae</taxon>
        <taxon>Streptophyta</taxon>
        <taxon>Embryophyta</taxon>
        <taxon>Tracheophyta</taxon>
        <taxon>Spermatophyta</taxon>
        <taxon>Magnoliopsida</taxon>
        <taxon>eudicotyledons</taxon>
        <taxon>Gunneridae</taxon>
        <taxon>Pentapetalae</taxon>
        <taxon>rosids</taxon>
        <taxon>malvids</taxon>
        <taxon>Malvales</taxon>
        <taxon>Dipterocarpaceae</taxon>
        <taxon>Rubroshorea</taxon>
    </lineage>
</organism>
<comment type="caution">
    <text evidence="1">The sequence shown here is derived from an EMBL/GenBank/DDBJ whole genome shotgun (WGS) entry which is preliminary data.</text>
</comment>
<protein>
    <submittedName>
        <fullName evidence="1">Uncharacterized protein</fullName>
    </submittedName>
</protein>
<keyword evidence="2" id="KW-1185">Reference proteome</keyword>
<reference evidence="1 2" key="1">
    <citation type="journal article" date="2021" name="Commun. Biol.">
        <title>The genome of Shorea leprosula (Dipterocarpaceae) highlights the ecological relevance of drought in aseasonal tropical rainforests.</title>
        <authorList>
            <person name="Ng K.K.S."/>
            <person name="Kobayashi M.J."/>
            <person name="Fawcett J.A."/>
            <person name="Hatakeyama M."/>
            <person name="Paape T."/>
            <person name="Ng C.H."/>
            <person name="Ang C.C."/>
            <person name="Tnah L.H."/>
            <person name="Lee C.T."/>
            <person name="Nishiyama T."/>
            <person name="Sese J."/>
            <person name="O'Brien M.J."/>
            <person name="Copetti D."/>
            <person name="Mohd Noor M.I."/>
            <person name="Ong R.C."/>
            <person name="Putra M."/>
            <person name="Sireger I.Z."/>
            <person name="Indrioko S."/>
            <person name="Kosugi Y."/>
            <person name="Izuno A."/>
            <person name="Isagi Y."/>
            <person name="Lee S.L."/>
            <person name="Shimizu K.K."/>
        </authorList>
    </citation>
    <scope>NUCLEOTIDE SEQUENCE [LARGE SCALE GENOMIC DNA]</scope>
    <source>
        <strain evidence="1">214</strain>
    </source>
</reference>